<dbReference type="EMBL" id="QCYY01001107">
    <property type="protein sequence ID" value="ROT80580.1"/>
    <property type="molecule type" value="Genomic_DNA"/>
</dbReference>
<organism evidence="10 11">
    <name type="scientific">Penaeus vannamei</name>
    <name type="common">Whiteleg shrimp</name>
    <name type="synonym">Litopenaeus vannamei</name>
    <dbReference type="NCBI Taxonomy" id="6689"/>
    <lineage>
        <taxon>Eukaryota</taxon>
        <taxon>Metazoa</taxon>
        <taxon>Ecdysozoa</taxon>
        <taxon>Arthropoda</taxon>
        <taxon>Crustacea</taxon>
        <taxon>Multicrustacea</taxon>
        <taxon>Malacostraca</taxon>
        <taxon>Eumalacostraca</taxon>
        <taxon>Eucarida</taxon>
        <taxon>Decapoda</taxon>
        <taxon>Dendrobranchiata</taxon>
        <taxon>Penaeoidea</taxon>
        <taxon>Penaeidae</taxon>
        <taxon>Penaeus</taxon>
    </lineage>
</organism>
<dbReference type="InterPro" id="IPR009003">
    <property type="entry name" value="Peptidase_S1_PA"/>
</dbReference>
<dbReference type="PANTHER" id="PTHR24256">
    <property type="entry name" value="TRYPTASE-RELATED"/>
    <property type="match status" value="1"/>
</dbReference>
<keyword evidence="7" id="KW-0720">Serine protease</keyword>
<dbReference type="STRING" id="6689.A0A3R7SXZ2"/>
<comment type="caution">
    <text evidence="10">The sequence shown here is derived from an EMBL/GenBank/DDBJ whole genome shotgun (WGS) entry which is preliminary data.</text>
</comment>
<protein>
    <submittedName>
        <fullName evidence="10">Putative serine protease snake-like</fullName>
    </submittedName>
</protein>
<dbReference type="InterPro" id="IPR001254">
    <property type="entry name" value="Trypsin_dom"/>
</dbReference>
<dbReference type="Proteomes" id="UP000283509">
    <property type="component" value="Unassembled WGS sequence"/>
</dbReference>
<dbReference type="InterPro" id="IPR033116">
    <property type="entry name" value="TRYPSIN_SER"/>
</dbReference>
<reference evidence="10 11" key="1">
    <citation type="submission" date="2018-04" db="EMBL/GenBank/DDBJ databases">
        <authorList>
            <person name="Zhang X."/>
            <person name="Yuan J."/>
            <person name="Li F."/>
            <person name="Xiang J."/>
        </authorList>
    </citation>
    <scope>NUCLEOTIDE SEQUENCE [LARGE SCALE GENOMIC DNA]</scope>
    <source>
        <tissue evidence="10">Muscle</tissue>
    </source>
</reference>
<dbReference type="InterPro" id="IPR001314">
    <property type="entry name" value="Peptidase_S1A"/>
</dbReference>
<feature type="signal peptide" evidence="8">
    <location>
        <begin position="1"/>
        <end position="19"/>
    </location>
</feature>
<evidence type="ECO:0000256" key="3">
    <source>
        <dbReference type="ARBA" id="ARBA00022729"/>
    </source>
</evidence>
<dbReference type="InterPro" id="IPR051487">
    <property type="entry name" value="Ser/Thr_Proteases_Immune/Dev"/>
</dbReference>
<keyword evidence="11" id="KW-1185">Reference proteome</keyword>
<name>A0A3R7SXZ2_PENVA</name>
<dbReference type="PRINTS" id="PR00722">
    <property type="entry name" value="CHYMOTRYPSIN"/>
</dbReference>
<evidence type="ECO:0000256" key="1">
    <source>
        <dbReference type="ARBA" id="ARBA00004613"/>
    </source>
</evidence>
<evidence type="ECO:0000313" key="10">
    <source>
        <dbReference type="EMBL" id="ROT80580.1"/>
    </source>
</evidence>
<keyword evidence="2" id="KW-0964">Secreted</keyword>
<keyword evidence="3 8" id="KW-0732">Signal</keyword>
<evidence type="ECO:0000313" key="11">
    <source>
        <dbReference type="Proteomes" id="UP000283509"/>
    </source>
</evidence>
<comment type="similarity">
    <text evidence="6">Belongs to the peptidase S1 family. CLIP subfamily.</text>
</comment>
<dbReference type="GO" id="GO:0005576">
    <property type="term" value="C:extracellular region"/>
    <property type="evidence" value="ECO:0007669"/>
    <property type="project" value="UniProtKB-SubCell"/>
</dbReference>
<dbReference type="OrthoDB" id="6339452at2759"/>
<dbReference type="Gene3D" id="2.40.10.10">
    <property type="entry name" value="Trypsin-like serine proteases"/>
    <property type="match status" value="1"/>
</dbReference>
<proteinExistence type="inferred from homology"/>
<evidence type="ECO:0000256" key="5">
    <source>
        <dbReference type="ARBA" id="ARBA00023180"/>
    </source>
</evidence>
<dbReference type="GO" id="GO:0006508">
    <property type="term" value="P:proteolysis"/>
    <property type="evidence" value="ECO:0007669"/>
    <property type="project" value="UniProtKB-KW"/>
</dbReference>
<dbReference type="SUPFAM" id="SSF50494">
    <property type="entry name" value="Trypsin-like serine proteases"/>
    <property type="match status" value="1"/>
</dbReference>
<evidence type="ECO:0000256" key="6">
    <source>
        <dbReference type="ARBA" id="ARBA00024195"/>
    </source>
</evidence>
<dbReference type="FunFam" id="2.40.10.10:FF:000054">
    <property type="entry name" value="Complement C1r subcomponent"/>
    <property type="match status" value="1"/>
</dbReference>
<dbReference type="AlphaFoldDB" id="A0A3R7SXZ2"/>
<sequence>METYLFAVSLILLFTEALGDVSTGGGAPGDVCEMGGGVKGRCEEVGACLQDGGVVRREGVVTLCQQNSGSVVVCCRKPHRVADELCRAWAGFWRSEGGQCIRENQLIIGGITGQASGIPHIAIVGYQLPDNKIKWECGGTLVSPHYVLTAAHCYRQGKQYFVKLGEHDLKHDNPNVASRVRGTLPSSLHKVESLRQDETESSKVEQLLRGRFILHPEYHHFKYYDIALIALEKPAIFTLSVLPACLPTDPEKDYVGEKVTVAGWGYTGVGAPAITDILRKVTVPVIDLLECQYHTPDLYGRSTPLGLMEDQICAGAPGKDSCQGDSGGPMIYQAPRNGVSCEHTVVGVVSFGQGCGRLGIYTRVSSYLDWITGFIAPNA</sequence>
<dbReference type="PROSITE" id="PS50240">
    <property type="entry name" value="TRYPSIN_DOM"/>
    <property type="match status" value="1"/>
</dbReference>
<keyword evidence="4" id="KW-1015">Disulfide bond</keyword>
<evidence type="ECO:0000256" key="4">
    <source>
        <dbReference type="ARBA" id="ARBA00023157"/>
    </source>
</evidence>
<keyword evidence="7 10" id="KW-0645">Protease</keyword>
<dbReference type="GO" id="GO:0004252">
    <property type="term" value="F:serine-type endopeptidase activity"/>
    <property type="evidence" value="ECO:0007669"/>
    <property type="project" value="InterPro"/>
</dbReference>
<evidence type="ECO:0000259" key="9">
    <source>
        <dbReference type="PROSITE" id="PS50240"/>
    </source>
</evidence>
<comment type="subcellular location">
    <subcellularLocation>
        <location evidence="1">Secreted</location>
    </subcellularLocation>
</comment>
<dbReference type="CDD" id="cd00190">
    <property type="entry name" value="Tryp_SPc"/>
    <property type="match status" value="1"/>
</dbReference>
<keyword evidence="5" id="KW-0325">Glycoprotein</keyword>
<dbReference type="SMART" id="SM00020">
    <property type="entry name" value="Tryp_SPc"/>
    <property type="match status" value="1"/>
</dbReference>
<dbReference type="PROSITE" id="PS00134">
    <property type="entry name" value="TRYPSIN_HIS"/>
    <property type="match status" value="1"/>
</dbReference>
<feature type="domain" description="Peptidase S1" evidence="9">
    <location>
        <begin position="107"/>
        <end position="376"/>
    </location>
</feature>
<evidence type="ECO:0000256" key="7">
    <source>
        <dbReference type="RuleBase" id="RU363034"/>
    </source>
</evidence>
<dbReference type="InterPro" id="IPR043504">
    <property type="entry name" value="Peptidase_S1_PA_chymotrypsin"/>
</dbReference>
<feature type="chain" id="PRO_5018646930" evidence="8">
    <location>
        <begin position="20"/>
        <end position="379"/>
    </location>
</feature>
<gene>
    <name evidence="10" type="ORF">C7M84_000688</name>
</gene>
<accession>A0A3R7SXZ2</accession>
<dbReference type="PROSITE" id="PS00135">
    <property type="entry name" value="TRYPSIN_SER"/>
    <property type="match status" value="1"/>
</dbReference>
<dbReference type="Pfam" id="PF00089">
    <property type="entry name" value="Trypsin"/>
    <property type="match status" value="2"/>
</dbReference>
<dbReference type="InterPro" id="IPR018114">
    <property type="entry name" value="TRYPSIN_HIS"/>
</dbReference>
<keyword evidence="7" id="KW-0378">Hydrolase</keyword>
<evidence type="ECO:0000256" key="2">
    <source>
        <dbReference type="ARBA" id="ARBA00022525"/>
    </source>
</evidence>
<evidence type="ECO:0000256" key="8">
    <source>
        <dbReference type="SAM" id="SignalP"/>
    </source>
</evidence>
<reference evidence="10 11" key="2">
    <citation type="submission" date="2019-01" db="EMBL/GenBank/DDBJ databases">
        <title>The decoding of complex shrimp genome reveals the adaptation for benthos swimmer, frequently molting mechanism and breeding impact on genome.</title>
        <authorList>
            <person name="Sun Y."/>
            <person name="Gao Y."/>
            <person name="Yu Y."/>
        </authorList>
    </citation>
    <scope>NUCLEOTIDE SEQUENCE [LARGE SCALE GENOMIC DNA]</scope>
    <source>
        <tissue evidence="10">Muscle</tissue>
    </source>
</reference>